<gene>
    <name evidence="1" type="ORF">SAMN04488513_101438</name>
</gene>
<dbReference type="RefSeq" id="WP_072987799.1">
    <property type="nucleotide sequence ID" value="NZ_FQYU01000001.1"/>
</dbReference>
<dbReference type="AlphaFoldDB" id="A0A1M6BIH1"/>
<evidence type="ECO:0000313" key="2">
    <source>
        <dbReference type="Proteomes" id="UP000184543"/>
    </source>
</evidence>
<name>A0A1M6BIH1_9FLAO</name>
<evidence type="ECO:0008006" key="3">
    <source>
        <dbReference type="Google" id="ProtNLM"/>
    </source>
</evidence>
<sequence length="71" mass="8187">MIPKKYTSYEEIDRDLKVLRLQKEIDREHLKLSAQRIKRGFYPTELLGGVGGVLRKFMVSVVVGKLLKKLG</sequence>
<accession>A0A1M6BIH1</accession>
<protein>
    <recommendedName>
        <fullName evidence="3">Glutaminyl-tRNA synthetase</fullName>
    </recommendedName>
</protein>
<keyword evidence="2" id="KW-1185">Reference proteome</keyword>
<dbReference type="EMBL" id="FQYU01000001">
    <property type="protein sequence ID" value="SHI48511.1"/>
    <property type="molecule type" value="Genomic_DNA"/>
</dbReference>
<dbReference type="InterPro" id="IPR046290">
    <property type="entry name" value="DUF6327"/>
</dbReference>
<dbReference type="STRING" id="192903.SAMN04488513_101438"/>
<organism evidence="1 2">
    <name type="scientific">Pseudozobellia thermophila</name>
    <dbReference type="NCBI Taxonomy" id="192903"/>
    <lineage>
        <taxon>Bacteria</taxon>
        <taxon>Pseudomonadati</taxon>
        <taxon>Bacteroidota</taxon>
        <taxon>Flavobacteriia</taxon>
        <taxon>Flavobacteriales</taxon>
        <taxon>Flavobacteriaceae</taxon>
        <taxon>Pseudozobellia</taxon>
    </lineage>
</organism>
<dbReference type="Proteomes" id="UP000184543">
    <property type="component" value="Unassembled WGS sequence"/>
</dbReference>
<proteinExistence type="predicted"/>
<reference evidence="2" key="1">
    <citation type="submission" date="2016-11" db="EMBL/GenBank/DDBJ databases">
        <authorList>
            <person name="Varghese N."/>
            <person name="Submissions S."/>
        </authorList>
    </citation>
    <scope>NUCLEOTIDE SEQUENCE [LARGE SCALE GENOMIC DNA]</scope>
    <source>
        <strain evidence="2">DSM 19858</strain>
    </source>
</reference>
<dbReference type="Pfam" id="PF19852">
    <property type="entry name" value="DUF6327"/>
    <property type="match status" value="1"/>
</dbReference>
<dbReference type="OrthoDB" id="1149272at2"/>
<evidence type="ECO:0000313" key="1">
    <source>
        <dbReference type="EMBL" id="SHI48511.1"/>
    </source>
</evidence>